<dbReference type="Pfam" id="PF01138">
    <property type="entry name" value="RNase_PH"/>
    <property type="match status" value="1"/>
</dbReference>
<dbReference type="GO" id="GO:0016075">
    <property type="term" value="P:rRNA catabolic process"/>
    <property type="evidence" value="ECO:0007669"/>
    <property type="project" value="UniProtKB-UniRule"/>
</dbReference>
<dbReference type="InterPro" id="IPR036345">
    <property type="entry name" value="ExoRNase_PH_dom2_sf"/>
</dbReference>
<comment type="catalytic activity">
    <reaction evidence="6">
        <text>tRNA(n+1) + phosphate = tRNA(n) + a ribonucleoside 5'-diphosphate</text>
        <dbReference type="Rhea" id="RHEA:10628"/>
        <dbReference type="Rhea" id="RHEA-COMP:17343"/>
        <dbReference type="Rhea" id="RHEA-COMP:17344"/>
        <dbReference type="ChEBI" id="CHEBI:43474"/>
        <dbReference type="ChEBI" id="CHEBI:57930"/>
        <dbReference type="ChEBI" id="CHEBI:173114"/>
        <dbReference type="EC" id="2.7.7.56"/>
    </reaction>
</comment>
<sequence>MTRARPTTEPRPLHVTRGVNMHAEGSALLHLGRTQVLATVTVDPKVPPHMRGKKTGWLMAEYSMMPRATQDRTPRDRNLSNGRRHEIQRLLGRAFRATVDLRHFRDRTLVVDCDVLQADGGTRVASVLAGYAALWDYADRLIRTGKLSEWPLLHEVGACSVGLVGGEVRVDLDYLEDVQAEADLNVVATSSGLLIEAQGGAEGAPIAPGVYEQLLRAGLDGTRTLLARVHEDLARS</sequence>
<dbReference type="Gene3D" id="3.30.230.70">
    <property type="entry name" value="GHMP Kinase, N-terminal domain"/>
    <property type="match status" value="1"/>
</dbReference>
<dbReference type="InterPro" id="IPR001247">
    <property type="entry name" value="ExoRNase_PH_dom1"/>
</dbReference>
<keyword evidence="5" id="KW-0694">RNA-binding</keyword>
<dbReference type="InterPro" id="IPR002381">
    <property type="entry name" value="RNase_PH_bac-type"/>
</dbReference>
<dbReference type="InterPro" id="IPR027408">
    <property type="entry name" value="PNPase/RNase_PH_dom_sf"/>
</dbReference>
<evidence type="ECO:0000313" key="9">
    <source>
        <dbReference type="EMBL" id="ADV68054.1"/>
    </source>
</evidence>
<dbReference type="HOGENOM" id="CLU_050858_0_0_0"/>
<feature type="binding site" evidence="6">
    <location>
        <position position="83"/>
    </location>
    <ligand>
        <name>phosphate</name>
        <dbReference type="ChEBI" id="CHEBI:43474"/>
        <note>substrate</note>
    </ligand>
</feature>
<evidence type="ECO:0000256" key="5">
    <source>
        <dbReference type="ARBA" id="ARBA00022884"/>
    </source>
</evidence>
<dbReference type="eggNOG" id="COG0689">
    <property type="taxonomic scope" value="Bacteria"/>
</dbReference>
<evidence type="ECO:0000256" key="3">
    <source>
        <dbReference type="ARBA" id="ARBA00022555"/>
    </source>
</evidence>
<comment type="similarity">
    <text evidence="1 6">Belongs to the RNase PH family.</text>
</comment>
<dbReference type="EC" id="2.7.7.56" evidence="6"/>
<accession>E8UAG5</accession>
<dbReference type="PROSITE" id="PS01277">
    <property type="entry name" value="RIBONUCLEASE_PH"/>
    <property type="match status" value="1"/>
</dbReference>
<dbReference type="InterPro" id="IPR018336">
    <property type="entry name" value="RNase_PH_CS"/>
</dbReference>
<keyword evidence="3 6" id="KW-0820">tRNA-binding</keyword>
<keyword evidence="4 6" id="KW-0819">tRNA processing</keyword>
<dbReference type="OrthoDB" id="9802265at2"/>
<evidence type="ECO:0000259" key="8">
    <source>
        <dbReference type="Pfam" id="PF03725"/>
    </source>
</evidence>
<proteinExistence type="inferred from homology"/>
<reference evidence="10" key="2">
    <citation type="submission" date="2011-01" db="EMBL/GenBank/DDBJ databases">
        <title>The complete genome of Deinococcus maricopensis DSM 21211.</title>
        <authorList>
            <consortium name="US DOE Joint Genome Institute (JGI-PGF)"/>
            <person name="Lucas S."/>
            <person name="Copeland A."/>
            <person name="Lapidus A."/>
            <person name="Goodwin L."/>
            <person name="Pitluck S."/>
            <person name="Kyrpides N."/>
            <person name="Mavromatis K."/>
            <person name="Pagani I."/>
            <person name="Ivanova N."/>
            <person name="Ovchinnikova G."/>
            <person name="Zeytun A."/>
            <person name="Detter J.C."/>
            <person name="Han C."/>
            <person name="Land M."/>
            <person name="Hauser L."/>
            <person name="Markowitz V."/>
            <person name="Cheng J.-F."/>
            <person name="Hugenholtz P."/>
            <person name="Woyke T."/>
            <person name="Wu D."/>
            <person name="Pukall R."/>
            <person name="Gehrich-Schroeter G."/>
            <person name="Brambilla E."/>
            <person name="Klenk H.-P."/>
            <person name="Eisen J.A."/>
        </authorList>
    </citation>
    <scope>NUCLEOTIDE SEQUENCE [LARGE SCALE GENOMIC DNA]</scope>
    <source>
        <strain evidence="10">DSM 21211 / LMG 22137 / NRRL B-23946 / LB-34</strain>
    </source>
</reference>
<reference evidence="9 10" key="1">
    <citation type="journal article" date="2011" name="Stand. Genomic Sci.">
        <title>Complete genome sequence of Deinococcus maricopensis type strain (LB-34).</title>
        <authorList>
            <person name="Pukall R."/>
            <person name="Zeytun A."/>
            <person name="Lucas S."/>
            <person name="Lapidus A."/>
            <person name="Hammon N."/>
            <person name="Deshpande S."/>
            <person name="Nolan M."/>
            <person name="Cheng J.F."/>
            <person name="Pitluck S."/>
            <person name="Liolios K."/>
            <person name="Pagani I."/>
            <person name="Mikhailova N."/>
            <person name="Ivanova N."/>
            <person name="Mavromatis K."/>
            <person name="Pati A."/>
            <person name="Tapia R."/>
            <person name="Han C."/>
            <person name="Goodwin L."/>
            <person name="Chen A."/>
            <person name="Palaniappan K."/>
            <person name="Land M."/>
            <person name="Hauser L."/>
            <person name="Chang Y.J."/>
            <person name="Jeffries C.D."/>
            <person name="Brambilla E.M."/>
            <person name="Rohde M."/>
            <person name="Goker M."/>
            <person name="Detter J.C."/>
            <person name="Woyke T."/>
            <person name="Bristow J."/>
            <person name="Eisen J.A."/>
            <person name="Markowitz V."/>
            <person name="Hugenholtz P."/>
            <person name="Kyrpides N.C."/>
            <person name="Klenk H.P."/>
        </authorList>
    </citation>
    <scope>NUCLEOTIDE SEQUENCE [LARGE SCALE GENOMIC DNA]</scope>
    <source>
        <strain evidence="10">DSM 21211 / LMG 22137 / NRRL B-23946 / LB-34</strain>
    </source>
</reference>
<feature type="binding site" evidence="6">
    <location>
        <begin position="121"/>
        <end position="123"/>
    </location>
    <ligand>
        <name>phosphate</name>
        <dbReference type="ChEBI" id="CHEBI:43474"/>
        <note>substrate</note>
    </ligand>
</feature>
<dbReference type="GO" id="GO:0009022">
    <property type="term" value="F:tRNA nucleotidyltransferase activity"/>
    <property type="evidence" value="ECO:0007669"/>
    <property type="project" value="UniProtKB-UniRule"/>
</dbReference>
<organism evidence="9 10">
    <name type="scientific">Deinococcus maricopensis (strain DSM 21211 / LMG 22137 / NRRL B-23946 / LB-34)</name>
    <dbReference type="NCBI Taxonomy" id="709986"/>
    <lineage>
        <taxon>Bacteria</taxon>
        <taxon>Thermotogati</taxon>
        <taxon>Deinococcota</taxon>
        <taxon>Deinococci</taxon>
        <taxon>Deinococcales</taxon>
        <taxon>Deinococcaceae</taxon>
        <taxon>Deinococcus</taxon>
    </lineage>
</organism>
<dbReference type="InterPro" id="IPR015847">
    <property type="entry name" value="ExoRNase_PH_dom2"/>
</dbReference>
<dbReference type="PANTHER" id="PTHR11953">
    <property type="entry name" value="EXOSOME COMPLEX COMPONENT"/>
    <property type="match status" value="1"/>
</dbReference>
<comment type="subunit">
    <text evidence="6">Homohexameric ring arranged as a trimer of dimers.</text>
</comment>
<dbReference type="RefSeq" id="WP_013557559.1">
    <property type="nucleotide sequence ID" value="NC_014958.1"/>
</dbReference>
<evidence type="ECO:0000256" key="1">
    <source>
        <dbReference type="ARBA" id="ARBA00006678"/>
    </source>
</evidence>
<evidence type="ECO:0000256" key="4">
    <source>
        <dbReference type="ARBA" id="ARBA00022694"/>
    </source>
</evidence>
<dbReference type="GO" id="GO:0006364">
    <property type="term" value="P:rRNA processing"/>
    <property type="evidence" value="ECO:0007669"/>
    <property type="project" value="UniProtKB-KW"/>
</dbReference>
<keyword evidence="2 6" id="KW-0698">rRNA processing</keyword>
<dbReference type="HAMAP" id="MF_00564">
    <property type="entry name" value="RNase_PH"/>
    <property type="match status" value="1"/>
</dbReference>
<evidence type="ECO:0000256" key="6">
    <source>
        <dbReference type="HAMAP-Rule" id="MF_00564"/>
    </source>
</evidence>
<dbReference type="InterPro" id="IPR020568">
    <property type="entry name" value="Ribosomal_Su5_D2-typ_SF"/>
</dbReference>
<name>E8UAG5_DEIML</name>
<feature type="domain" description="Exoribonuclease phosphorolytic" evidence="8">
    <location>
        <begin position="156"/>
        <end position="218"/>
    </location>
</feature>
<dbReference type="PANTHER" id="PTHR11953:SF0">
    <property type="entry name" value="EXOSOME COMPLEX COMPONENT RRP41"/>
    <property type="match status" value="1"/>
</dbReference>
<dbReference type="Pfam" id="PF03725">
    <property type="entry name" value="RNase_PH_C"/>
    <property type="match status" value="1"/>
</dbReference>
<dbReference type="GO" id="GO:0000175">
    <property type="term" value="F:3'-5'-RNA exonuclease activity"/>
    <property type="evidence" value="ECO:0007669"/>
    <property type="project" value="UniProtKB-UniRule"/>
</dbReference>
<dbReference type="GO" id="GO:0000049">
    <property type="term" value="F:tRNA binding"/>
    <property type="evidence" value="ECO:0007669"/>
    <property type="project" value="UniProtKB-UniRule"/>
</dbReference>
<dbReference type="GO" id="GO:0008033">
    <property type="term" value="P:tRNA processing"/>
    <property type="evidence" value="ECO:0007669"/>
    <property type="project" value="UniProtKB-UniRule"/>
</dbReference>
<dbReference type="InterPro" id="IPR050080">
    <property type="entry name" value="RNase_PH"/>
</dbReference>
<evidence type="ECO:0000259" key="7">
    <source>
        <dbReference type="Pfam" id="PF01138"/>
    </source>
</evidence>
<dbReference type="SUPFAM" id="SSF55666">
    <property type="entry name" value="Ribonuclease PH domain 2-like"/>
    <property type="match status" value="1"/>
</dbReference>
<feature type="domain" description="Exoribonuclease phosphorolytic" evidence="7">
    <location>
        <begin position="10"/>
        <end position="136"/>
    </location>
</feature>
<comment type="function">
    <text evidence="6">Phosphorolytic 3'-5' exoribonuclease that plays an important role in tRNA 3'-end maturation. Removes nucleotide residues following the 3'-CCA terminus of tRNAs; can also add nucleotides to the ends of RNA molecules by using nucleoside diphosphates as substrates, but this may not be physiologically important. Probably plays a role in initiation of 16S rRNA degradation (leading to ribosome degradation) during starvation.</text>
</comment>
<protein>
    <recommendedName>
        <fullName evidence="6">Ribonuclease PH</fullName>
        <shortName evidence="6">RNase PH</shortName>
        <ecNumber evidence="6">2.7.7.56</ecNumber>
    </recommendedName>
    <alternativeName>
        <fullName evidence="6">tRNA nucleotidyltransferase</fullName>
    </alternativeName>
</protein>
<keyword evidence="6 9" id="KW-0548">Nucleotidyltransferase</keyword>
<dbReference type="KEGG" id="dmr:Deima_2416"/>
<dbReference type="AlphaFoldDB" id="E8UAG5"/>
<gene>
    <name evidence="6" type="primary">rph</name>
    <name evidence="9" type="ordered locus">Deima_2416</name>
</gene>
<dbReference type="NCBIfam" id="TIGR01966">
    <property type="entry name" value="RNasePH"/>
    <property type="match status" value="1"/>
</dbReference>
<keyword evidence="6 9" id="KW-0808">Transferase</keyword>
<dbReference type="STRING" id="709986.Deima_2416"/>
<keyword evidence="10" id="KW-1185">Reference proteome</keyword>
<dbReference type="SUPFAM" id="SSF54211">
    <property type="entry name" value="Ribosomal protein S5 domain 2-like"/>
    <property type="match status" value="1"/>
</dbReference>
<evidence type="ECO:0000256" key="2">
    <source>
        <dbReference type="ARBA" id="ARBA00022552"/>
    </source>
</evidence>
<dbReference type="Proteomes" id="UP000008635">
    <property type="component" value="Chromosome"/>
</dbReference>
<evidence type="ECO:0000313" key="10">
    <source>
        <dbReference type="Proteomes" id="UP000008635"/>
    </source>
</evidence>
<dbReference type="EMBL" id="CP002454">
    <property type="protein sequence ID" value="ADV68054.1"/>
    <property type="molecule type" value="Genomic_DNA"/>
</dbReference>